<dbReference type="SUPFAM" id="SSF81514">
    <property type="entry name" value="Subunit X (non-heme 7 kDa protein) of cytochrome bc1 complex (Ubiquinol-cytochrome c reductase)"/>
    <property type="match status" value="1"/>
</dbReference>
<evidence type="ECO:0000256" key="7">
    <source>
        <dbReference type="ARBA" id="ARBA00022982"/>
    </source>
</evidence>
<name>A0A2I4E2R5_JUGRE</name>
<dbReference type="FunFam" id="1.20.5.260:FF:000002">
    <property type="entry name" value="cytochrome b-c1 complex subunit 9"/>
    <property type="match status" value="1"/>
</dbReference>
<keyword evidence="10" id="KW-0472">Membrane</keyword>
<evidence type="ECO:0000256" key="3">
    <source>
        <dbReference type="ARBA" id="ARBA00022448"/>
    </source>
</evidence>
<dbReference type="Pfam" id="PF05365">
    <property type="entry name" value="UCR_UQCRX_QCR9"/>
    <property type="match status" value="1"/>
</dbReference>
<dbReference type="KEGG" id="jre:108985725"/>
<evidence type="ECO:0000256" key="10">
    <source>
        <dbReference type="ARBA" id="ARBA00023136"/>
    </source>
</evidence>
<comment type="subcellular location">
    <subcellularLocation>
        <location evidence="1 12">Mitochondrion inner membrane</location>
        <topology evidence="1 12">Single-pass membrane protein</topology>
    </subcellularLocation>
</comment>
<dbReference type="OrthoDB" id="44067at2759"/>
<dbReference type="InterPro" id="IPR008027">
    <property type="entry name" value="QCR9"/>
</dbReference>
<comment type="function">
    <text evidence="12">Component of the ubiquinol-cytochrome c oxidoreductase, a multisubunit transmembrane complex that is part of the mitochondrial electron transport chain which drives oxidative phosphorylation. The complex plays an important role in the uptake of multiple carbon sources present in different host niches.</text>
</comment>
<dbReference type="Gene3D" id="1.20.5.260">
    <property type="entry name" value="Cytochrome b-c1 complex subunit 9"/>
    <property type="match status" value="1"/>
</dbReference>
<evidence type="ECO:0000256" key="9">
    <source>
        <dbReference type="ARBA" id="ARBA00023128"/>
    </source>
</evidence>
<protein>
    <recommendedName>
        <fullName evidence="11 12">Complex III subunit 9</fullName>
    </recommendedName>
</protein>
<evidence type="ECO:0000256" key="12">
    <source>
        <dbReference type="RuleBase" id="RU368056"/>
    </source>
</evidence>
<sequence>MDSTARRSGGGLLEGLYKVIMRRTSVYATFVIAGAFVGERVVDYGVHKLWEYNNIGKRYEDIPGLGQRQSEE</sequence>
<accession>A0A2I4E2R5</accession>
<dbReference type="AlphaFoldDB" id="A0A2I4E2R5"/>
<proteinExistence type="inferred from homology"/>
<keyword evidence="4 12" id="KW-0679">Respiratory chain</keyword>
<dbReference type="STRING" id="51240.A0A2I4E2R5"/>
<dbReference type="GO" id="GO:0005743">
    <property type="term" value="C:mitochondrial inner membrane"/>
    <property type="evidence" value="ECO:0007669"/>
    <property type="project" value="UniProtKB-SubCell"/>
</dbReference>
<evidence type="ECO:0000256" key="2">
    <source>
        <dbReference type="ARBA" id="ARBA00007856"/>
    </source>
</evidence>
<dbReference type="InParanoid" id="A0A2I4E2R5"/>
<evidence type="ECO:0000256" key="6">
    <source>
        <dbReference type="ARBA" id="ARBA00022792"/>
    </source>
</evidence>
<comment type="subunit">
    <text evidence="12">Component of the ubiquinol-cytochrome c oxidoreductase (cytochrome b-c1 complex, complex III, CIII), a multisubunit enzyme composed of 3 respiratory subunits cytochrome b, cytochrome c1 and Rieske protein, 2 core protein subunits, and additional low-molecular weight protein subunits.</text>
</comment>
<dbReference type="GO" id="GO:0006122">
    <property type="term" value="P:mitochondrial electron transport, ubiquinol to cytochrome c"/>
    <property type="evidence" value="ECO:0000318"/>
    <property type="project" value="GO_Central"/>
</dbReference>
<dbReference type="GO" id="GO:0045275">
    <property type="term" value="C:respiratory chain complex III"/>
    <property type="evidence" value="ECO:0000318"/>
    <property type="project" value="GO_Central"/>
</dbReference>
<dbReference type="RefSeq" id="XP_018813687.1">
    <property type="nucleotide sequence ID" value="XM_018958142.2"/>
</dbReference>
<evidence type="ECO:0000313" key="13">
    <source>
        <dbReference type="Proteomes" id="UP000235220"/>
    </source>
</evidence>
<keyword evidence="9 12" id="KW-0496">Mitochondrion</keyword>
<evidence type="ECO:0000313" key="14">
    <source>
        <dbReference type="RefSeq" id="XP_018813687.1"/>
    </source>
</evidence>
<dbReference type="PANTHER" id="PTHR12980:SF0">
    <property type="entry name" value="CYTOCHROME B-C1 COMPLEX SUBUNIT 9"/>
    <property type="match status" value="1"/>
</dbReference>
<gene>
    <name evidence="14" type="primary">LOC108985725</name>
</gene>
<dbReference type="PANTHER" id="PTHR12980">
    <property type="entry name" value="UBIQUINOL-CYTOCHROME C REDUCTASE COMPLEX, SUBUNIT X"/>
    <property type="match status" value="1"/>
</dbReference>
<evidence type="ECO:0000256" key="5">
    <source>
        <dbReference type="ARBA" id="ARBA00022692"/>
    </source>
</evidence>
<dbReference type="FunCoup" id="A0A2I4E2R5">
    <property type="interactions" value="1347"/>
</dbReference>
<keyword evidence="7 12" id="KW-0249">Electron transport</keyword>
<dbReference type="GeneID" id="108985725"/>
<keyword evidence="5" id="KW-0812">Transmembrane</keyword>
<organism evidence="13 14">
    <name type="scientific">Juglans regia</name>
    <name type="common">English walnut</name>
    <dbReference type="NCBI Taxonomy" id="51240"/>
    <lineage>
        <taxon>Eukaryota</taxon>
        <taxon>Viridiplantae</taxon>
        <taxon>Streptophyta</taxon>
        <taxon>Embryophyta</taxon>
        <taxon>Tracheophyta</taxon>
        <taxon>Spermatophyta</taxon>
        <taxon>Magnoliopsida</taxon>
        <taxon>eudicotyledons</taxon>
        <taxon>Gunneridae</taxon>
        <taxon>Pentapetalae</taxon>
        <taxon>rosids</taxon>
        <taxon>fabids</taxon>
        <taxon>Fagales</taxon>
        <taxon>Juglandaceae</taxon>
        <taxon>Juglans</taxon>
    </lineage>
</organism>
<comment type="similarity">
    <text evidence="2 12">Belongs to the UQCR10/QCR9 family.</text>
</comment>
<keyword evidence="3 12" id="KW-0813">Transport</keyword>
<reference evidence="14" key="1">
    <citation type="submission" date="2025-08" db="UniProtKB">
        <authorList>
            <consortium name="RefSeq"/>
        </authorList>
    </citation>
    <scope>IDENTIFICATION</scope>
    <source>
        <tissue evidence="14">Leaves</tissue>
    </source>
</reference>
<dbReference type="InterPro" id="IPR036656">
    <property type="entry name" value="QCR9_sf"/>
</dbReference>
<keyword evidence="8" id="KW-1133">Transmembrane helix</keyword>
<evidence type="ECO:0000256" key="8">
    <source>
        <dbReference type="ARBA" id="ARBA00022989"/>
    </source>
</evidence>
<evidence type="ECO:0000256" key="11">
    <source>
        <dbReference type="ARBA" id="ARBA00044247"/>
    </source>
</evidence>
<keyword evidence="6 12" id="KW-0999">Mitochondrion inner membrane</keyword>
<keyword evidence="13" id="KW-1185">Reference proteome</keyword>
<evidence type="ECO:0000256" key="4">
    <source>
        <dbReference type="ARBA" id="ARBA00022660"/>
    </source>
</evidence>
<evidence type="ECO:0000256" key="1">
    <source>
        <dbReference type="ARBA" id="ARBA00004434"/>
    </source>
</evidence>
<dbReference type="Proteomes" id="UP000235220">
    <property type="component" value="Chromosome 3"/>
</dbReference>